<name>A0ACB9MA35_9MYRT</name>
<dbReference type="Proteomes" id="UP001057402">
    <property type="component" value="Chromosome 10"/>
</dbReference>
<comment type="caution">
    <text evidence="1">The sequence shown here is derived from an EMBL/GenBank/DDBJ whole genome shotgun (WGS) entry which is preliminary data.</text>
</comment>
<sequence length="159" mass="17475">MEEFVPMSNENTGSRASSLLYALPVFGLPSGNTTGYGGKGNSCRDHMNGCGDNSNCRVLDSLGIAGAFQLQQAAADEQFSMKRVAQHQAEKFRHPLVRDPPKRQGRRESSSNDIEALKVKIIAHPQYPDLLQAYTDCQKVRTLLPTETFFLSSPNPTTT</sequence>
<protein>
    <submittedName>
        <fullName evidence="1">Uncharacterized protein</fullName>
    </submittedName>
</protein>
<evidence type="ECO:0000313" key="1">
    <source>
        <dbReference type="EMBL" id="KAI4321072.1"/>
    </source>
</evidence>
<keyword evidence="2" id="KW-1185">Reference proteome</keyword>
<gene>
    <name evidence="1" type="ORF">MLD38_034493</name>
</gene>
<accession>A0ACB9MA35</accession>
<dbReference type="EMBL" id="CM042889">
    <property type="protein sequence ID" value="KAI4321072.1"/>
    <property type="molecule type" value="Genomic_DNA"/>
</dbReference>
<proteinExistence type="predicted"/>
<evidence type="ECO:0000313" key="2">
    <source>
        <dbReference type="Proteomes" id="UP001057402"/>
    </source>
</evidence>
<organism evidence="1 2">
    <name type="scientific">Melastoma candidum</name>
    <dbReference type="NCBI Taxonomy" id="119954"/>
    <lineage>
        <taxon>Eukaryota</taxon>
        <taxon>Viridiplantae</taxon>
        <taxon>Streptophyta</taxon>
        <taxon>Embryophyta</taxon>
        <taxon>Tracheophyta</taxon>
        <taxon>Spermatophyta</taxon>
        <taxon>Magnoliopsida</taxon>
        <taxon>eudicotyledons</taxon>
        <taxon>Gunneridae</taxon>
        <taxon>Pentapetalae</taxon>
        <taxon>rosids</taxon>
        <taxon>malvids</taxon>
        <taxon>Myrtales</taxon>
        <taxon>Melastomataceae</taxon>
        <taxon>Melastomatoideae</taxon>
        <taxon>Melastomateae</taxon>
        <taxon>Melastoma</taxon>
    </lineage>
</organism>
<reference evidence="2" key="1">
    <citation type="journal article" date="2023" name="Front. Plant Sci.">
        <title>Chromosomal-level genome assembly of Melastoma candidum provides insights into trichome evolution.</title>
        <authorList>
            <person name="Zhong Y."/>
            <person name="Wu W."/>
            <person name="Sun C."/>
            <person name="Zou P."/>
            <person name="Liu Y."/>
            <person name="Dai S."/>
            <person name="Zhou R."/>
        </authorList>
    </citation>
    <scope>NUCLEOTIDE SEQUENCE [LARGE SCALE GENOMIC DNA]</scope>
</reference>